<protein>
    <recommendedName>
        <fullName evidence="5">Hemolysin-type calcium-binding region</fullName>
    </recommendedName>
</protein>
<dbReference type="PRINTS" id="PR00313">
    <property type="entry name" value="CABNDNGRPT"/>
</dbReference>
<dbReference type="EMBL" id="CZKB01000008">
    <property type="protein sequence ID" value="CUR58690.1"/>
    <property type="molecule type" value="Genomic_DNA"/>
</dbReference>
<dbReference type="AlphaFoldDB" id="A0A2P2C9Q6"/>
<dbReference type="GO" id="GO:0005576">
    <property type="term" value="C:extracellular region"/>
    <property type="evidence" value="ECO:0007669"/>
    <property type="project" value="UniProtKB-SubCell"/>
</dbReference>
<sequence>MRRMPITVSLIALAPFGVVGLAAGPAAAETTCDGKVPTIVVVPGAPTAGTPGDDVILGSFAQDRVDGGAGNDTICGLGNADTLVGGPGDDRLFGGLDDFYVPDDGYAGDILVPGPGNDHVDLGDDPASATVDEVDRPARYDKVVYEDAPGPVTVDLSAGTASGEGADTIAVPAFSGGIVGSAYDDVLTGTDGPDRIEGGRGDDRIRALGGDDELEPGRGGDVVRGGDGDDFIMSPDQGRDRLYGDGGDDGVQGFGRGAAIGGGDGDDFLFARLGATVHGGRGNDEIEADLIRRTRIEVDAGGGRRDIVRLRAPKSEFPRGSRYVVDVPRKRVTVGGTMRARYEGVEDLRFSGRPGHLTYLGASRRDRLSVSGGMQVKAYGRRGADILVGGARNDLLDGGPGRDQLVGGPGRDRCIGGEQRRQCEVRR</sequence>
<evidence type="ECO:0008006" key="5">
    <source>
        <dbReference type="Google" id="ProtNLM"/>
    </source>
</evidence>
<keyword evidence="2" id="KW-0964">Secreted</keyword>
<evidence type="ECO:0000256" key="1">
    <source>
        <dbReference type="ARBA" id="ARBA00004613"/>
    </source>
</evidence>
<dbReference type="InterPro" id="IPR011049">
    <property type="entry name" value="Serralysin-like_metalloprot_C"/>
</dbReference>
<proteinExistence type="predicted"/>
<feature type="region of interest" description="Disordered" evidence="3">
    <location>
        <begin position="210"/>
        <end position="232"/>
    </location>
</feature>
<dbReference type="InterPro" id="IPR001343">
    <property type="entry name" value="Hemolysn_Ca-bd"/>
</dbReference>
<dbReference type="SUPFAM" id="SSF51120">
    <property type="entry name" value="beta-Roll"/>
    <property type="match status" value="3"/>
</dbReference>
<comment type="subcellular location">
    <subcellularLocation>
        <location evidence="1">Secreted</location>
    </subcellularLocation>
</comment>
<evidence type="ECO:0000256" key="2">
    <source>
        <dbReference type="ARBA" id="ARBA00022525"/>
    </source>
</evidence>
<gene>
    <name evidence="4" type="ORF">NOCA1160006</name>
</gene>
<dbReference type="PROSITE" id="PS00330">
    <property type="entry name" value="HEMOLYSIN_CALCIUM"/>
    <property type="match status" value="1"/>
</dbReference>
<organism evidence="4">
    <name type="scientific">metagenome</name>
    <dbReference type="NCBI Taxonomy" id="256318"/>
    <lineage>
        <taxon>unclassified sequences</taxon>
        <taxon>metagenomes</taxon>
    </lineage>
</organism>
<dbReference type="InterPro" id="IPR050557">
    <property type="entry name" value="RTX_toxin/Mannuronan_C5-epim"/>
</dbReference>
<evidence type="ECO:0000256" key="3">
    <source>
        <dbReference type="SAM" id="MobiDB-lite"/>
    </source>
</evidence>
<name>A0A2P2C9Q6_9ZZZZ</name>
<reference evidence="4" key="1">
    <citation type="submission" date="2015-08" db="EMBL/GenBank/DDBJ databases">
        <authorList>
            <person name="Babu N.S."/>
            <person name="Beckwith C.J."/>
            <person name="Beseler K.G."/>
            <person name="Brison A."/>
            <person name="Carone J.V."/>
            <person name="Caskin T.P."/>
            <person name="Diamond M."/>
            <person name="Durham M.E."/>
            <person name="Foxe J.M."/>
            <person name="Go M."/>
            <person name="Henderson B.A."/>
            <person name="Jones I.B."/>
            <person name="McGettigan J.A."/>
            <person name="Micheletti S.J."/>
            <person name="Nasrallah M.E."/>
            <person name="Ortiz D."/>
            <person name="Piller C.R."/>
            <person name="Privatt S.R."/>
            <person name="Schneider S.L."/>
            <person name="Sharp S."/>
            <person name="Smith T.C."/>
            <person name="Stanton J.D."/>
            <person name="Ullery H.E."/>
            <person name="Wilson R.J."/>
            <person name="Serrano M.G."/>
            <person name="Buck G."/>
            <person name="Lee V."/>
            <person name="Wang Y."/>
            <person name="Carvalho R."/>
            <person name="Voegtly L."/>
            <person name="Shi R."/>
            <person name="Duckworth R."/>
            <person name="Johnson A."/>
            <person name="Loviza R."/>
            <person name="Walstead R."/>
            <person name="Shah Z."/>
            <person name="Kiflezghi M."/>
            <person name="Wade K."/>
            <person name="Ball S.L."/>
            <person name="Bradley K.W."/>
            <person name="Asai D.J."/>
            <person name="Bowman C.A."/>
            <person name="Russell D.A."/>
            <person name="Pope W.H."/>
            <person name="Jacobs-Sera D."/>
            <person name="Hendrix R.W."/>
            <person name="Hatfull G.F."/>
        </authorList>
    </citation>
    <scope>NUCLEOTIDE SEQUENCE</scope>
</reference>
<evidence type="ECO:0000313" key="4">
    <source>
        <dbReference type="EMBL" id="CUR58690.1"/>
    </source>
</evidence>
<dbReference type="GO" id="GO:0005509">
    <property type="term" value="F:calcium ion binding"/>
    <property type="evidence" value="ECO:0007669"/>
    <property type="project" value="InterPro"/>
</dbReference>
<dbReference type="PANTHER" id="PTHR38340">
    <property type="entry name" value="S-LAYER PROTEIN"/>
    <property type="match status" value="1"/>
</dbReference>
<dbReference type="InterPro" id="IPR018511">
    <property type="entry name" value="Hemolysin-typ_Ca-bd_CS"/>
</dbReference>
<dbReference type="Pfam" id="PF00353">
    <property type="entry name" value="HemolysinCabind"/>
    <property type="match status" value="6"/>
</dbReference>
<dbReference type="Gene3D" id="2.150.10.10">
    <property type="entry name" value="Serralysin-like metalloprotease, C-terminal"/>
    <property type="match status" value="2"/>
</dbReference>
<dbReference type="PANTHER" id="PTHR38340:SF1">
    <property type="entry name" value="S-LAYER PROTEIN"/>
    <property type="match status" value="1"/>
</dbReference>
<accession>A0A2P2C9Q6</accession>